<sequence>MKTIFADKGYWIALLYPNDDLHKNATQLTIEIMPTKIVTTELIFAELLNVLSRRGAQFRQAAVRLIDSVLEDPKLEVIPQTTQLFSDALRLYDQRPDQSWSHTNCASFCIMREQAMLEALAYVRHFEKAGFVALLHND</sequence>
<dbReference type="SUPFAM" id="SSF88723">
    <property type="entry name" value="PIN domain-like"/>
    <property type="match status" value="1"/>
</dbReference>
<dbReference type="Proteomes" id="UP000030170">
    <property type="component" value="Unassembled WGS sequence"/>
</dbReference>
<comment type="caution">
    <text evidence="2">The sequence shown here is derived from an EMBL/GenBank/DDBJ whole genome shotgun (WGS) entry which is preliminary data.</text>
</comment>
<dbReference type="PANTHER" id="PTHR42188:SF1">
    <property type="entry name" value="23S RRNA-SPECIFIC ENDONUCLEASE VAPC20"/>
    <property type="match status" value="1"/>
</dbReference>
<protein>
    <recommendedName>
        <fullName evidence="1">PIN domain-containing protein</fullName>
    </recommendedName>
</protein>
<name>A0A098TN21_9CYAN</name>
<organism evidence="2 3">
    <name type="scientific">Neosynechococcus sphagnicola sy1</name>
    <dbReference type="NCBI Taxonomy" id="1497020"/>
    <lineage>
        <taxon>Bacteria</taxon>
        <taxon>Bacillati</taxon>
        <taxon>Cyanobacteriota</taxon>
        <taxon>Cyanophyceae</taxon>
        <taxon>Neosynechococcales</taxon>
        <taxon>Neosynechococcaceae</taxon>
        <taxon>Neosynechococcus</taxon>
    </lineage>
</organism>
<dbReference type="Gene3D" id="3.40.50.1010">
    <property type="entry name" value="5'-nuclease"/>
    <property type="match status" value="1"/>
</dbReference>
<evidence type="ECO:0000313" key="2">
    <source>
        <dbReference type="EMBL" id="KGF73689.1"/>
    </source>
</evidence>
<dbReference type="InterPro" id="IPR002716">
    <property type="entry name" value="PIN_dom"/>
</dbReference>
<evidence type="ECO:0000259" key="1">
    <source>
        <dbReference type="Pfam" id="PF01850"/>
    </source>
</evidence>
<dbReference type="PANTHER" id="PTHR42188">
    <property type="entry name" value="23S RRNA-SPECIFIC ENDONUCLEASE VAPC20"/>
    <property type="match status" value="1"/>
</dbReference>
<dbReference type="AlphaFoldDB" id="A0A098TN21"/>
<proteinExistence type="predicted"/>
<gene>
    <name evidence="2" type="ORF">DO97_12750</name>
</gene>
<dbReference type="OrthoDB" id="164456at2"/>
<accession>A0A098TN21</accession>
<dbReference type="GO" id="GO:0004521">
    <property type="term" value="F:RNA endonuclease activity"/>
    <property type="evidence" value="ECO:0007669"/>
    <property type="project" value="InterPro"/>
</dbReference>
<dbReference type="InterPro" id="IPR039018">
    <property type="entry name" value="VapC20-like"/>
</dbReference>
<dbReference type="RefSeq" id="WP_036530924.1">
    <property type="nucleotide sequence ID" value="NZ_JJML01000004.1"/>
</dbReference>
<dbReference type="InterPro" id="IPR029060">
    <property type="entry name" value="PIN-like_dom_sf"/>
</dbReference>
<feature type="domain" description="PIN" evidence="1">
    <location>
        <begin position="4"/>
        <end position="95"/>
    </location>
</feature>
<dbReference type="EMBL" id="JJML01000004">
    <property type="protein sequence ID" value="KGF73689.1"/>
    <property type="molecule type" value="Genomic_DNA"/>
</dbReference>
<dbReference type="Pfam" id="PF01850">
    <property type="entry name" value="PIN"/>
    <property type="match status" value="1"/>
</dbReference>
<evidence type="ECO:0000313" key="3">
    <source>
        <dbReference type="Proteomes" id="UP000030170"/>
    </source>
</evidence>
<dbReference type="GO" id="GO:0016075">
    <property type="term" value="P:rRNA catabolic process"/>
    <property type="evidence" value="ECO:0007669"/>
    <property type="project" value="TreeGrafter"/>
</dbReference>
<reference evidence="2 3" key="1">
    <citation type="journal article" date="2014" name="Mol. Ecol.">
        <title>Evolution of Synechococcus.</title>
        <authorList>
            <person name="Dvorak P."/>
            <person name="Casamatta D."/>
            <person name="Hasler P."/>
            <person name="Poulickova A."/>
            <person name="Ondrej V."/>
            <person name="Sanges R."/>
        </authorList>
    </citation>
    <scope>NUCLEOTIDE SEQUENCE [LARGE SCALE GENOMIC DNA]</scope>
    <source>
        <strain evidence="2 3">CAUP A 1101</strain>
    </source>
</reference>
<dbReference type="STRING" id="1497020.DO97_12750"/>
<keyword evidence="3" id="KW-1185">Reference proteome</keyword>